<sequence>MACHRRNAFSDLKETAPLGPIQPLRTSSKYDKIVATSTASSLNSVGQQTFSPQHNSGPNLNFLPALKGFYNVGGKVRNLECPLIQPETFISLPPFVDGRVTVGVVYKYIKKEKVFISYLERNTSS</sequence>
<comment type="caution">
    <text evidence="1">The sequence shown here is derived from an EMBL/GenBank/DDBJ whole genome shotgun (WGS) entry which is preliminary data.</text>
</comment>
<organism evidence="1 2">
    <name type="scientific">Populus trichocarpa</name>
    <name type="common">Western balsam poplar</name>
    <name type="synonym">Populus balsamifera subsp. trichocarpa</name>
    <dbReference type="NCBI Taxonomy" id="3694"/>
    <lineage>
        <taxon>Eukaryota</taxon>
        <taxon>Viridiplantae</taxon>
        <taxon>Streptophyta</taxon>
        <taxon>Embryophyta</taxon>
        <taxon>Tracheophyta</taxon>
        <taxon>Spermatophyta</taxon>
        <taxon>Magnoliopsida</taxon>
        <taxon>eudicotyledons</taxon>
        <taxon>Gunneridae</taxon>
        <taxon>Pentapetalae</taxon>
        <taxon>rosids</taxon>
        <taxon>fabids</taxon>
        <taxon>Malpighiales</taxon>
        <taxon>Salicaceae</taxon>
        <taxon>Saliceae</taxon>
        <taxon>Populus</taxon>
    </lineage>
</organism>
<keyword evidence="2" id="KW-1185">Reference proteome</keyword>
<gene>
    <name evidence="1" type="ORF">POPTR_T005901v4</name>
</gene>
<accession>A0ACC0RIC4</accession>
<proteinExistence type="predicted"/>
<dbReference type="Proteomes" id="UP000006729">
    <property type="component" value="Unassembled WGS sequence"/>
</dbReference>
<protein>
    <submittedName>
        <fullName evidence="1">Uncharacterized protein</fullName>
    </submittedName>
</protein>
<dbReference type="EMBL" id="MU628142">
    <property type="protein sequence ID" value="KAI9215456.1"/>
    <property type="molecule type" value="Genomic_DNA"/>
</dbReference>
<evidence type="ECO:0000313" key="2">
    <source>
        <dbReference type="Proteomes" id="UP000006729"/>
    </source>
</evidence>
<name>A0ACC0RIC4_POPTR</name>
<reference evidence="1 2" key="1">
    <citation type="journal article" date="2006" name="Science">
        <title>The genome of black cottonwood, Populus trichocarpa (Torr. &amp; Gray).</title>
        <authorList>
            <person name="Tuskan G.A."/>
            <person name="Difazio S."/>
            <person name="Jansson S."/>
            <person name="Bohlmann J."/>
            <person name="Grigoriev I."/>
            <person name="Hellsten U."/>
            <person name="Putnam N."/>
            <person name="Ralph S."/>
            <person name="Rombauts S."/>
            <person name="Salamov A."/>
            <person name="Schein J."/>
            <person name="Sterck L."/>
            <person name="Aerts A."/>
            <person name="Bhalerao R.R."/>
            <person name="Bhalerao R.P."/>
            <person name="Blaudez D."/>
            <person name="Boerjan W."/>
            <person name="Brun A."/>
            <person name="Brunner A."/>
            <person name="Busov V."/>
            <person name="Campbell M."/>
            <person name="Carlson J."/>
            <person name="Chalot M."/>
            <person name="Chapman J."/>
            <person name="Chen G.L."/>
            <person name="Cooper D."/>
            <person name="Coutinho P.M."/>
            <person name="Couturier J."/>
            <person name="Covert S."/>
            <person name="Cronk Q."/>
            <person name="Cunningham R."/>
            <person name="Davis J."/>
            <person name="Degroeve S."/>
            <person name="Dejardin A."/>
            <person name="Depamphilis C."/>
            <person name="Detter J."/>
            <person name="Dirks B."/>
            <person name="Dubchak I."/>
            <person name="Duplessis S."/>
            <person name="Ehlting J."/>
            <person name="Ellis B."/>
            <person name="Gendler K."/>
            <person name="Goodstein D."/>
            <person name="Gribskov M."/>
            <person name="Grimwood J."/>
            <person name="Groover A."/>
            <person name="Gunter L."/>
            <person name="Hamberger B."/>
            <person name="Heinze B."/>
            <person name="Helariutta Y."/>
            <person name="Henrissat B."/>
            <person name="Holligan D."/>
            <person name="Holt R."/>
            <person name="Huang W."/>
            <person name="Islam-Faridi N."/>
            <person name="Jones S."/>
            <person name="Jones-Rhoades M."/>
            <person name="Jorgensen R."/>
            <person name="Joshi C."/>
            <person name="Kangasjarvi J."/>
            <person name="Karlsson J."/>
            <person name="Kelleher C."/>
            <person name="Kirkpatrick R."/>
            <person name="Kirst M."/>
            <person name="Kohler A."/>
            <person name="Kalluri U."/>
            <person name="Larimer F."/>
            <person name="Leebens-Mack J."/>
            <person name="Leple J.C."/>
            <person name="Locascio P."/>
            <person name="Lou Y."/>
            <person name="Lucas S."/>
            <person name="Martin F."/>
            <person name="Montanini B."/>
            <person name="Napoli C."/>
            <person name="Nelson D.R."/>
            <person name="Nelson C."/>
            <person name="Nieminen K."/>
            <person name="Nilsson O."/>
            <person name="Pereda V."/>
            <person name="Peter G."/>
            <person name="Philippe R."/>
            <person name="Pilate G."/>
            <person name="Poliakov A."/>
            <person name="Razumovskaya J."/>
            <person name="Richardson P."/>
            <person name="Rinaldi C."/>
            <person name="Ritland K."/>
            <person name="Rouze P."/>
            <person name="Ryaboy D."/>
            <person name="Schmutz J."/>
            <person name="Schrader J."/>
            <person name="Segerman B."/>
            <person name="Shin H."/>
            <person name="Siddiqui A."/>
            <person name="Sterky F."/>
            <person name="Terry A."/>
            <person name="Tsai C.J."/>
            <person name="Uberbacher E."/>
            <person name="Unneberg P."/>
            <person name="Vahala J."/>
            <person name="Wall K."/>
            <person name="Wessler S."/>
            <person name="Yang G."/>
            <person name="Yin T."/>
            <person name="Douglas C."/>
            <person name="Marra M."/>
            <person name="Sandberg G."/>
            <person name="Van de Peer Y."/>
            <person name="Rokhsar D."/>
        </authorList>
    </citation>
    <scope>NUCLEOTIDE SEQUENCE [LARGE SCALE GENOMIC DNA]</scope>
    <source>
        <strain evidence="2">cv. Nisqually</strain>
    </source>
</reference>
<evidence type="ECO:0000313" key="1">
    <source>
        <dbReference type="EMBL" id="KAI9215456.1"/>
    </source>
</evidence>